<feature type="transmembrane region" description="Helical" evidence="10">
    <location>
        <begin position="437"/>
        <end position="456"/>
    </location>
</feature>
<evidence type="ECO:0000256" key="8">
    <source>
        <dbReference type="ARBA" id="ARBA00022989"/>
    </source>
</evidence>
<evidence type="ECO:0000256" key="9">
    <source>
        <dbReference type="ARBA" id="ARBA00023136"/>
    </source>
</evidence>
<dbReference type="EMBL" id="CP023284">
    <property type="protein sequence ID" value="ATA55579.1"/>
    <property type="molecule type" value="Genomic_DNA"/>
</dbReference>
<dbReference type="PANTHER" id="PTHR43495">
    <property type="entry name" value="GABA PERMEASE"/>
    <property type="match status" value="1"/>
</dbReference>
<keyword evidence="8 10" id="KW-1133">Transmembrane helix</keyword>
<name>A0A250DNL1_9BURK</name>
<feature type="transmembrane region" description="Helical" evidence="10">
    <location>
        <begin position="241"/>
        <end position="262"/>
    </location>
</feature>
<dbReference type="KEGG" id="vbo:CKY39_21875"/>
<proteinExistence type="inferred from homology"/>
<evidence type="ECO:0000256" key="5">
    <source>
        <dbReference type="ARBA" id="ARBA00022519"/>
    </source>
</evidence>
<dbReference type="PROSITE" id="PS00218">
    <property type="entry name" value="AMINO_ACID_PERMEASE_1"/>
    <property type="match status" value="1"/>
</dbReference>
<keyword evidence="7" id="KW-0029">Amino-acid transport</keyword>
<feature type="transmembrane region" description="Helical" evidence="10">
    <location>
        <begin position="341"/>
        <end position="364"/>
    </location>
</feature>
<dbReference type="GO" id="GO:0006865">
    <property type="term" value="P:amino acid transport"/>
    <property type="evidence" value="ECO:0007669"/>
    <property type="project" value="UniProtKB-KW"/>
</dbReference>
<evidence type="ECO:0000256" key="6">
    <source>
        <dbReference type="ARBA" id="ARBA00022692"/>
    </source>
</evidence>
<dbReference type="InterPro" id="IPR004841">
    <property type="entry name" value="AA-permease/SLC12A_dom"/>
</dbReference>
<feature type="transmembrane region" description="Helical" evidence="10">
    <location>
        <begin position="47"/>
        <end position="66"/>
    </location>
</feature>
<dbReference type="Gene3D" id="1.20.1740.10">
    <property type="entry name" value="Amino acid/polyamine transporter I"/>
    <property type="match status" value="1"/>
</dbReference>
<comment type="subcellular location">
    <subcellularLocation>
        <location evidence="1">Cell inner membrane</location>
        <topology evidence="1">Multi-pass membrane protein</topology>
    </subcellularLocation>
</comment>
<keyword evidence="4" id="KW-1003">Cell membrane</keyword>
<dbReference type="PIRSF" id="PIRSF006060">
    <property type="entry name" value="AA_transporter"/>
    <property type="match status" value="1"/>
</dbReference>
<feature type="transmembrane region" description="Helical" evidence="10">
    <location>
        <begin position="196"/>
        <end position="220"/>
    </location>
</feature>
<evidence type="ECO:0000256" key="3">
    <source>
        <dbReference type="ARBA" id="ARBA00022448"/>
    </source>
</evidence>
<evidence type="ECO:0000256" key="7">
    <source>
        <dbReference type="ARBA" id="ARBA00022970"/>
    </source>
</evidence>
<evidence type="ECO:0000313" key="12">
    <source>
        <dbReference type="EMBL" id="ATA55579.1"/>
    </source>
</evidence>
<reference evidence="12 13" key="1">
    <citation type="submission" date="2017-09" db="EMBL/GenBank/DDBJ databases">
        <title>The diverse metabolic capabilities of V. boronicumulans make it an excellent choice for continued studies on novel biodegradation.</title>
        <authorList>
            <person name="Sun S."/>
        </authorList>
    </citation>
    <scope>NUCLEOTIDE SEQUENCE [LARGE SCALE GENOMIC DNA]</scope>
    <source>
        <strain evidence="12 13">J1</strain>
    </source>
</reference>
<evidence type="ECO:0000256" key="1">
    <source>
        <dbReference type="ARBA" id="ARBA00004429"/>
    </source>
</evidence>
<sequence length="469" mass="50417">MQGNEPTPGHLQRRLSNRHIQMIALGGTIGTGLFLGSAGVLELAGPSMILGYGIGGIVAFMIMRFLGEMLVETPTSSSFSHFASEHWGDFAGFFAGWNCVVMYVLVGMLELTAAGKFVQFWWPGVPTWGTAAVCFVLINAMNFVSVRVYGETEFWFAMVKVAAVVGMIALGGYLLISGEGGPQASVGNLWRHGGFFPNGVHGLVMAMALILFSFGGLEMLGFTAAEAAEPGRTIPKAINQVIFRVLIFYIGSMLVLLCLAPWTQLLASLQAGGDTYGSSPFVRIFSALGNRFTADALNFIILTAALSVYNGMVYGNSRLLYGMAQRGHAPKGLAKVSRRGVPSAAILLPAFFTGSCVVLNYVMPNGAVELLISLAVACLVLTWFVIVLTHLKFRRRMRALGIVTGFPAPGSPVSNWLCLGFLVLVVVVILLTPAIRASALAMPIWVGTVLAAYRCARWRRPEMPKQFAN</sequence>
<organism evidence="12 13">
    <name type="scientific">Variovorax boronicumulans</name>
    <dbReference type="NCBI Taxonomy" id="436515"/>
    <lineage>
        <taxon>Bacteria</taxon>
        <taxon>Pseudomonadati</taxon>
        <taxon>Pseudomonadota</taxon>
        <taxon>Betaproteobacteria</taxon>
        <taxon>Burkholderiales</taxon>
        <taxon>Comamonadaceae</taxon>
        <taxon>Variovorax</taxon>
    </lineage>
</organism>
<keyword evidence="9 10" id="KW-0472">Membrane</keyword>
<dbReference type="AlphaFoldDB" id="A0A250DNL1"/>
<evidence type="ECO:0000313" key="13">
    <source>
        <dbReference type="Proteomes" id="UP000217154"/>
    </source>
</evidence>
<dbReference type="GO" id="GO:0055085">
    <property type="term" value="P:transmembrane transport"/>
    <property type="evidence" value="ECO:0007669"/>
    <property type="project" value="InterPro"/>
</dbReference>
<evidence type="ECO:0000259" key="11">
    <source>
        <dbReference type="Pfam" id="PF00324"/>
    </source>
</evidence>
<feature type="domain" description="Amino acid permease/ SLC12A" evidence="11">
    <location>
        <begin position="19"/>
        <end position="456"/>
    </location>
</feature>
<feature type="transmembrane region" description="Helical" evidence="10">
    <location>
        <begin position="20"/>
        <end position="41"/>
    </location>
</feature>
<keyword evidence="3" id="KW-0813">Transport</keyword>
<accession>A0A250DNL1</accession>
<feature type="transmembrane region" description="Helical" evidence="10">
    <location>
        <begin position="412"/>
        <end position="431"/>
    </location>
</feature>
<dbReference type="PANTHER" id="PTHR43495:SF4">
    <property type="entry name" value="AROMATIC AMINO ACID TRANSPORT PROTEIN AROP"/>
    <property type="match status" value="1"/>
</dbReference>
<feature type="transmembrane region" description="Helical" evidence="10">
    <location>
        <begin position="370"/>
        <end position="391"/>
    </location>
</feature>
<feature type="transmembrane region" description="Helical" evidence="10">
    <location>
        <begin position="154"/>
        <end position="176"/>
    </location>
</feature>
<evidence type="ECO:0000256" key="2">
    <source>
        <dbReference type="ARBA" id="ARBA00008583"/>
    </source>
</evidence>
<keyword evidence="6 10" id="KW-0812">Transmembrane</keyword>
<dbReference type="Pfam" id="PF00324">
    <property type="entry name" value="AA_permease"/>
    <property type="match status" value="1"/>
</dbReference>
<protein>
    <submittedName>
        <fullName evidence="12">Aromatic amino acid transporter AroP</fullName>
    </submittedName>
</protein>
<gene>
    <name evidence="12" type="ORF">CKY39_21875</name>
</gene>
<dbReference type="RefSeq" id="WP_095745929.1">
    <property type="nucleotide sequence ID" value="NZ_CP023284.1"/>
</dbReference>
<feature type="transmembrane region" description="Helical" evidence="10">
    <location>
        <begin position="87"/>
        <end position="108"/>
    </location>
</feature>
<evidence type="ECO:0000256" key="10">
    <source>
        <dbReference type="SAM" id="Phobius"/>
    </source>
</evidence>
<dbReference type="InterPro" id="IPR004840">
    <property type="entry name" value="Amino_acid_permease_CS"/>
</dbReference>
<feature type="transmembrane region" description="Helical" evidence="10">
    <location>
        <begin position="296"/>
        <end position="321"/>
    </location>
</feature>
<dbReference type="GO" id="GO:0005886">
    <property type="term" value="C:plasma membrane"/>
    <property type="evidence" value="ECO:0007669"/>
    <property type="project" value="UniProtKB-SubCell"/>
</dbReference>
<comment type="similarity">
    <text evidence="2">Belongs to the amino acid-polyamine-organocation (APC) superfamily. Amino acid transporter (AAT) (TC 2.A.3.1) family.</text>
</comment>
<dbReference type="Proteomes" id="UP000217154">
    <property type="component" value="Chromosome"/>
</dbReference>
<evidence type="ECO:0000256" key="4">
    <source>
        <dbReference type="ARBA" id="ARBA00022475"/>
    </source>
</evidence>
<dbReference type="FunFam" id="1.20.1740.10:FF:000001">
    <property type="entry name" value="Amino acid permease"/>
    <property type="match status" value="1"/>
</dbReference>
<keyword evidence="5" id="KW-0997">Cell inner membrane</keyword>
<feature type="transmembrane region" description="Helical" evidence="10">
    <location>
        <begin position="120"/>
        <end position="142"/>
    </location>
</feature>